<dbReference type="SUPFAM" id="SSF56801">
    <property type="entry name" value="Acetyl-CoA synthetase-like"/>
    <property type="match status" value="1"/>
</dbReference>
<dbReference type="Pfam" id="PF23572">
    <property type="entry name" value="GH3_C"/>
    <property type="match status" value="1"/>
</dbReference>
<evidence type="ECO:0000259" key="1">
    <source>
        <dbReference type="Pfam" id="PF23571"/>
    </source>
</evidence>
<dbReference type="PANTHER" id="PTHR31901:SF9">
    <property type="entry name" value="GH3 DOMAIN-CONTAINING PROTEIN"/>
    <property type="match status" value="1"/>
</dbReference>
<evidence type="ECO:0000313" key="4">
    <source>
        <dbReference type="Proteomes" id="UP000636505"/>
    </source>
</evidence>
<evidence type="ECO:0000313" key="3">
    <source>
        <dbReference type="EMBL" id="MBE9076227.1"/>
    </source>
</evidence>
<dbReference type="EMBL" id="JADEXG010000004">
    <property type="protein sequence ID" value="MBE9076227.1"/>
    <property type="molecule type" value="Genomic_DNA"/>
</dbReference>
<name>A0A8J7AVB7_9CYAN</name>
<dbReference type="GO" id="GO:0016881">
    <property type="term" value="F:acid-amino acid ligase activity"/>
    <property type="evidence" value="ECO:0007669"/>
    <property type="project" value="TreeGrafter"/>
</dbReference>
<feature type="domain" description="GH3 C-terminal" evidence="2">
    <location>
        <begin position="431"/>
        <end position="545"/>
    </location>
</feature>
<proteinExistence type="predicted"/>
<keyword evidence="4" id="KW-1185">Reference proteome</keyword>
<dbReference type="Proteomes" id="UP000636505">
    <property type="component" value="Unassembled WGS sequence"/>
</dbReference>
<dbReference type="Pfam" id="PF03321">
    <property type="entry name" value="GH3"/>
    <property type="match status" value="1"/>
</dbReference>
<accession>A0A8J7AVB7</accession>
<dbReference type="PANTHER" id="PTHR31901">
    <property type="entry name" value="GH3 DOMAIN-CONTAINING PROTEIN"/>
    <property type="match status" value="1"/>
</dbReference>
<dbReference type="InterPro" id="IPR055377">
    <property type="entry name" value="GH3_M"/>
</dbReference>
<feature type="domain" description="GH3 middle" evidence="1">
    <location>
        <begin position="344"/>
        <end position="415"/>
    </location>
</feature>
<dbReference type="AlphaFoldDB" id="A0A8J7AVB7"/>
<dbReference type="InterPro" id="IPR004993">
    <property type="entry name" value="GH3"/>
</dbReference>
<dbReference type="InterPro" id="IPR055378">
    <property type="entry name" value="GH3_C"/>
</dbReference>
<organism evidence="3 4">
    <name type="scientific">Vasconcelosia minhoensis LEGE 07310</name>
    <dbReference type="NCBI Taxonomy" id="915328"/>
    <lineage>
        <taxon>Bacteria</taxon>
        <taxon>Bacillati</taxon>
        <taxon>Cyanobacteriota</taxon>
        <taxon>Cyanophyceae</taxon>
        <taxon>Nodosilineales</taxon>
        <taxon>Cymatolegaceae</taxon>
        <taxon>Vasconcelosia</taxon>
        <taxon>Vasconcelosia minhoensis</taxon>
    </lineage>
</organism>
<dbReference type="RefSeq" id="WP_193904890.1">
    <property type="nucleotide sequence ID" value="NZ_JADEXG010000004.1"/>
</dbReference>
<sequence length="559" mass="62804">MSHPLLSLVAIGARWQQRAFLRKLPQSIQRQEQFLRSLLSHHQSTELGQALQLAHISSIDQFRQDVPIGSYSSYQPYFERAATGAQNVVSPEPLIHLNLSSGSTGQQKLIPITQRAQRQRAYANQVAMGFAFEQVRQRRLPLGPVLATTAAQPLGQTSGGIPYGHVSGNQLRASRSLLFNRIFAQPFEALLIANSLARNYLCLLFALQNPDLAVIAANFPLIALQLCQILEKHAESLIEDLEIGEIADWIKLEPEMRRSLGRRFKPTPHRAKQLRQILRSQGRLLPRFAWPHLAFLVTAKGGPSNFYFEQFAEYFGEVPIFGGTYAASEAVFGSHWNFNTDGTLLAIESNFYEFVPADQWDISQPKTLLPHEVTVGELYRILITNYSGFYRYDVGDVVEVTGFRGNVPLIAFRYRRGGTLSAISEKTTEYHAVQVMTALQAKFSLPVEDFCITLSQEMLLPYYILNIELAGDLEAAEAAAVLQAFDQQLGVVNSSYRLKRENHDIAAPQLNVLKPGSFYQLRQNQLAAGQGDDTQVKLPHISRDRALLSETQIIWQLRL</sequence>
<gene>
    <name evidence="3" type="ORF">IQ241_02765</name>
</gene>
<dbReference type="Pfam" id="PF23571">
    <property type="entry name" value="GH3_M"/>
    <property type="match status" value="1"/>
</dbReference>
<reference evidence="3" key="1">
    <citation type="submission" date="2020-10" db="EMBL/GenBank/DDBJ databases">
        <authorList>
            <person name="Castelo-Branco R."/>
            <person name="Eusebio N."/>
            <person name="Adriana R."/>
            <person name="Vieira A."/>
            <person name="Brugerolle De Fraissinette N."/>
            <person name="Rezende De Castro R."/>
            <person name="Schneider M.P."/>
            <person name="Vasconcelos V."/>
            <person name="Leao P.N."/>
        </authorList>
    </citation>
    <scope>NUCLEOTIDE SEQUENCE</scope>
    <source>
        <strain evidence="3">LEGE 07310</strain>
    </source>
</reference>
<protein>
    <submittedName>
        <fullName evidence="3">GH3 auxin-responsive promoter family protein</fullName>
    </submittedName>
</protein>
<comment type="caution">
    <text evidence="3">The sequence shown here is derived from an EMBL/GenBank/DDBJ whole genome shotgun (WGS) entry which is preliminary data.</text>
</comment>
<evidence type="ECO:0000259" key="2">
    <source>
        <dbReference type="Pfam" id="PF23572"/>
    </source>
</evidence>
<dbReference type="GO" id="GO:0005737">
    <property type="term" value="C:cytoplasm"/>
    <property type="evidence" value="ECO:0007669"/>
    <property type="project" value="TreeGrafter"/>
</dbReference>